<evidence type="ECO:0000313" key="6">
    <source>
        <dbReference type="EMBL" id="OMO54969.1"/>
    </source>
</evidence>
<keyword evidence="3" id="KW-0862">Zinc</keyword>
<comment type="caution">
    <text evidence="6">The sequence shown here is derived from an EMBL/GenBank/DDBJ whole genome shotgun (WGS) entry which is preliminary data.</text>
</comment>
<proteinExistence type="predicted"/>
<dbReference type="OrthoDB" id="1847654at2759"/>
<name>A0A1R3GA43_9ROSI</name>
<evidence type="ECO:0000256" key="3">
    <source>
        <dbReference type="ARBA" id="ARBA00022833"/>
    </source>
</evidence>
<dbReference type="AlphaFoldDB" id="A0A1R3GA43"/>
<gene>
    <name evidence="6" type="ORF">COLO4_36283</name>
</gene>
<dbReference type="Pfam" id="PF20179">
    <property type="entry name" value="MSS51_C"/>
    <property type="match status" value="1"/>
</dbReference>
<dbReference type="InterPro" id="IPR002893">
    <property type="entry name" value="Znf_MYND"/>
</dbReference>
<dbReference type="Gene3D" id="6.10.140.2220">
    <property type="match status" value="1"/>
</dbReference>
<keyword evidence="1" id="KW-0479">Metal-binding</keyword>
<dbReference type="Proteomes" id="UP000187203">
    <property type="component" value="Unassembled WGS sequence"/>
</dbReference>
<reference evidence="7" key="1">
    <citation type="submission" date="2013-09" db="EMBL/GenBank/DDBJ databases">
        <title>Corchorus olitorius genome sequencing.</title>
        <authorList>
            <person name="Alam M."/>
            <person name="Haque M.S."/>
            <person name="Islam M.S."/>
            <person name="Emdad E.M."/>
            <person name="Islam M.M."/>
            <person name="Ahmed B."/>
            <person name="Halim A."/>
            <person name="Hossen Q.M.M."/>
            <person name="Hossain M.Z."/>
            <person name="Ahmed R."/>
            <person name="Khan M.M."/>
            <person name="Islam R."/>
            <person name="Rashid M.M."/>
            <person name="Khan S.A."/>
            <person name="Rahman M.S."/>
            <person name="Alam M."/>
            <person name="Yahiya A.S."/>
            <person name="Khan M.S."/>
            <person name="Azam M.S."/>
            <person name="Haque T."/>
            <person name="Lashkar M.Z.H."/>
            <person name="Akhand A.I."/>
            <person name="Morshed G."/>
            <person name="Roy S."/>
            <person name="Uddin K.S."/>
            <person name="Rabeya T."/>
            <person name="Hossain A.S."/>
            <person name="Chowdhury A."/>
            <person name="Snigdha A.R."/>
            <person name="Mortoza M.S."/>
            <person name="Matin S.A."/>
            <person name="Hoque S.M.E."/>
            <person name="Islam M.K."/>
            <person name="Roy D.K."/>
            <person name="Haider R."/>
            <person name="Moosa M.M."/>
            <person name="Elias S.M."/>
            <person name="Hasan A.M."/>
            <person name="Jahan S."/>
            <person name="Shafiuddin M."/>
            <person name="Mahmood N."/>
            <person name="Shommy N.S."/>
        </authorList>
    </citation>
    <scope>NUCLEOTIDE SEQUENCE [LARGE SCALE GENOMIC DNA]</scope>
    <source>
        <strain evidence="7">cv. O-4</strain>
    </source>
</reference>
<dbReference type="PANTHER" id="PTHR31354:SF7">
    <property type="entry name" value="OS09G0392000 PROTEIN"/>
    <property type="match status" value="1"/>
</dbReference>
<dbReference type="GO" id="GO:0008270">
    <property type="term" value="F:zinc ion binding"/>
    <property type="evidence" value="ECO:0007669"/>
    <property type="project" value="UniProtKB-KW"/>
</dbReference>
<dbReference type="SUPFAM" id="SSF144232">
    <property type="entry name" value="HIT/MYND zinc finger-like"/>
    <property type="match status" value="1"/>
</dbReference>
<protein>
    <submittedName>
        <fullName evidence="6">Zinc finger, MYND-type</fullName>
    </submittedName>
</protein>
<feature type="domain" description="MYND-type" evidence="5">
    <location>
        <begin position="1"/>
        <end position="45"/>
    </location>
</feature>
<evidence type="ECO:0000256" key="1">
    <source>
        <dbReference type="ARBA" id="ARBA00022723"/>
    </source>
</evidence>
<keyword evidence="7" id="KW-1185">Reference proteome</keyword>
<dbReference type="Gene3D" id="3.90.1720.10">
    <property type="entry name" value="endopeptidase domain like (from Nostoc punctiforme)"/>
    <property type="match status" value="1"/>
</dbReference>
<dbReference type="InterPro" id="IPR046824">
    <property type="entry name" value="Mss51-like_C"/>
</dbReference>
<evidence type="ECO:0000256" key="2">
    <source>
        <dbReference type="ARBA" id="ARBA00022771"/>
    </source>
</evidence>
<evidence type="ECO:0000259" key="5">
    <source>
        <dbReference type="PROSITE" id="PS50865"/>
    </source>
</evidence>
<accession>A0A1R3GA43</accession>
<dbReference type="EMBL" id="AWUE01023079">
    <property type="protein sequence ID" value="OMO54969.1"/>
    <property type="molecule type" value="Genomic_DNA"/>
</dbReference>
<evidence type="ECO:0000256" key="4">
    <source>
        <dbReference type="PROSITE-ProRule" id="PRU00134"/>
    </source>
</evidence>
<keyword evidence="2 4" id="KW-0863">Zinc-finger</keyword>
<dbReference type="PROSITE" id="PS50865">
    <property type="entry name" value="ZF_MYND_2"/>
    <property type="match status" value="1"/>
</dbReference>
<organism evidence="6 7">
    <name type="scientific">Corchorus olitorius</name>
    <dbReference type="NCBI Taxonomy" id="93759"/>
    <lineage>
        <taxon>Eukaryota</taxon>
        <taxon>Viridiplantae</taxon>
        <taxon>Streptophyta</taxon>
        <taxon>Embryophyta</taxon>
        <taxon>Tracheophyta</taxon>
        <taxon>Spermatophyta</taxon>
        <taxon>Magnoliopsida</taxon>
        <taxon>eudicotyledons</taxon>
        <taxon>Gunneridae</taxon>
        <taxon>Pentapetalae</taxon>
        <taxon>rosids</taxon>
        <taxon>malvids</taxon>
        <taxon>Malvales</taxon>
        <taxon>Malvaceae</taxon>
        <taxon>Grewioideae</taxon>
        <taxon>Apeibeae</taxon>
        <taxon>Corchorus</taxon>
    </lineage>
</organism>
<dbReference type="PANTHER" id="PTHR31354">
    <property type="entry name" value="OS01G0793500 PROTEIN"/>
    <property type="match status" value="1"/>
</dbReference>
<sequence>MECAGKGSGTRCLGPPRKRCGRCGAVAYCSASHQLSHWKEHREECERLEQQMKRLDSLNDFPFTFTEEATVQISEKRGNRCSFLSKRGIHQVGMWSCECCCGASIASLDYTRSESNTWNLSNILCPCHGPSSPITKSFCTWRDYYEWRCIPLHSPVALLLHWPLTVYHAIQITGLGSLTSEICKLRIHYLGPEKELLQLAVFGELCSLFPDVHVHIDFIGPAVPQHRHGDKIDLNSYAHCIENDCVCKSENESSSLGIGTHTSSAVTLQLHRGFYHDWFGDISKDSFPHLIIAPNAGIAAYSSWLPTIELIKEINVPAVFSDYCEEACHLAACCINSITSQPPRLPIQLNPFRQPMVVEDRLGFGVDFGQAFKVPFRINDVLPVLPRQISWPVLNNLHSAVDLLPAFVGSITPHNGSIDWKGACFYDNEARLELSGSDRNGSGLGGGVLYLTTSDAHSWTCMDLYVFATPYRVTWDYYFSAREHTLKFDSWEDPAELEYVKQHGISVFLMPSGMLGTLLSLVDVLPLFSNTAWGQNANLAFLKTHMGATFEKRPKPWRATINPEDVHSGDFLAVSKIRGRWGGFETLEKWVTGAFAGHTAVCLKDEMGNLWVAESGHENEKGEEIIVIIPWNEWWELSLKDGSNPQIALLPLHPDVRAKFNSTAAWEYARSMAGKPYGYHNMIFSWIDTVADNYPPPLDAHLVISVMSMWTRVQPAYAANMWNEALNKRLGTEDLDLYGILDETERRGIAFDQLLTIPEQDDWVYSDGKSTTCVAFILEMYKEAGVFGPVANSIQVTEFTIRDAYMLKIFENNRTRLPSWCNDEEGRLPFCQILGEYWMELPQYNTLEPYANMNENCPSLPPIYDRPMEC</sequence>
<dbReference type="STRING" id="93759.A0A1R3GA43"/>
<evidence type="ECO:0000313" key="7">
    <source>
        <dbReference type="Proteomes" id="UP000187203"/>
    </source>
</evidence>
<dbReference type="Pfam" id="PF01753">
    <property type="entry name" value="zf-MYND"/>
    <property type="match status" value="1"/>
</dbReference>